<sequence length="567" mass="63896">MLLKLRIENLALIEELEWDLVPGLNVLTGETGAGKSIVIDSLKFLLGERASLTFLKNKEKPGIVEGEFQLSETFWTRVSDLFKEKGLDELDSSSFILRREIRPSGSSRQFINGELIPLSLLKELGDNLIDVLGPHDHQSLFDKKIQLKLLDTFGSLNELSHRVKTLYENHQKLLKKKNSLSLEELLKKKQRLNEQLQEIVAANLIPGEEEAIDQKLNLARTGWKIYDCLGAIRGLLSQNNPSILSLLSSLHRHLCALEKFDPQKGAQAIALEQSAAHDLLELDRLIEDYFSKIEIDPEELEKLEQRKNFLENLKRKYALQIDELIDYKSKISEQLAEIKEEENLARNIAKEELQLLEALQNEALHLSSKRKKTAEELITSIQTVLQSLGFAQSGFSISFDNKEKVGPSGQDEIEFLFSPNPGIPCKPLKEIASSGEAARVMLALKAVFARVDPIPILVFDEIDANIGGEIAWKVSSLLKELSINHQILCITHLPSMAAGGDAHFKVMKESEENVTRVLLKEMVEEDRLKEIARMLGGENEEAIRLARKLLSVAKGNKEEKSLEKLLQ</sequence>
<dbReference type="InterPro" id="IPR027417">
    <property type="entry name" value="P-loop_NTPase"/>
</dbReference>
<gene>
    <name evidence="12" type="ORF">MFUM_0044</name>
</gene>
<dbReference type="SUPFAM" id="SSF52540">
    <property type="entry name" value="P-loop containing nucleoside triphosphate hydrolases"/>
    <property type="match status" value="1"/>
</dbReference>
<keyword evidence="13" id="KW-1185">Reference proteome</keyword>
<organism evidence="12 13">
    <name type="scientific">Candidatus Methylacidiphilum fumarolicum</name>
    <dbReference type="NCBI Taxonomy" id="591154"/>
    <lineage>
        <taxon>Bacteria</taxon>
        <taxon>Pseudomonadati</taxon>
        <taxon>Verrucomicrobiota</taxon>
        <taxon>Methylacidiphilae</taxon>
        <taxon>Methylacidiphilales</taxon>
        <taxon>Methylacidiphilaceae</taxon>
        <taxon>Methylacidiphilum (ex Ratnadevi et al. 2023)</taxon>
    </lineage>
</organism>
<evidence type="ECO:0000313" key="12">
    <source>
        <dbReference type="EMBL" id="CAI9084455.1"/>
    </source>
</evidence>
<proteinExistence type="inferred from homology"/>
<evidence type="ECO:0000256" key="3">
    <source>
        <dbReference type="ARBA" id="ARBA00021315"/>
    </source>
</evidence>
<dbReference type="InterPro" id="IPR004604">
    <property type="entry name" value="DNA_recomb/repair_RecN"/>
</dbReference>
<evidence type="ECO:0000256" key="10">
    <source>
        <dbReference type="SAM" id="Coils"/>
    </source>
</evidence>
<evidence type="ECO:0000256" key="7">
    <source>
        <dbReference type="ARBA" id="ARBA00023204"/>
    </source>
</evidence>
<dbReference type="NCBIfam" id="TIGR00634">
    <property type="entry name" value="recN"/>
    <property type="match status" value="1"/>
</dbReference>
<keyword evidence="10" id="KW-0175">Coiled coil</keyword>
<evidence type="ECO:0000256" key="5">
    <source>
        <dbReference type="ARBA" id="ARBA00022763"/>
    </source>
</evidence>
<accession>A0ABM9IA02</accession>
<reference evidence="12" key="1">
    <citation type="submission" date="2023-03" db="EMBL/GenBank/DDBJ databases">
        <authorList>
            <person name="Cremers G."/>
            <person name="Picone N."/>
        </authorList>
    </citation>
    <scope>NUCLEOTIDE SEQUENCE</scope>
    <source>
        <strain evidence="12">Sample_alias</strain>
    </source>
</reference>
<feature type="coiled-coil region" evidence="10">
    <location>
        <begin position="156"/>
        <end position="202"/>
    </location>
</feature>
<keyword evidence="7 9" id="KW-0234">DNA repair</keyword>
<evidence type="ECO:0000256" key="4">
    <source>
        <dbReference type="ARBA" id="ARBA00022741"/>
    </source>
</evidence>
<feature type="domain" description="RecF/RecN/SMC N-terminal" evidence="11">
    <location>
        <begin position="3"/>
        <end position="511"/>
    </location>
</feature>
<keyword evidence="5 9" id="KW-0227">DNA damage</keyword>
<evidence type="ECO:0000313" key="13">
    <source>
        <dbReference type="Proteomes" id="UP001161497"/>
    </source>
</evidence>
<name>A0ABM9IA02_9BACT</name>
<dbReference type="CDD" id="cd03241">
    <property type="entry name" value="ABC_RecN"/>
    <property type="match status" value="2"/>
</dbReference>
<evidence type="ECO:0000256" key="9">
    <source>
        <dbReference type="PIRNR" id="PIRNR003128"/>
    </source>
</evidence>
<keyword evidence="6" id="KW-0067">ATP-binding</keyword>
<evidence type="ECO:0000256" key="6">
    <source>
        <dbReference type="ARBA" id="ARBA00022840"/>
    </source>
</evidence>
<evidence type="ECO:0000256" key="8">
    <source>
        <dbReference type="ARBA" id="ARBA00033408"/>
    </source>
</evidence>
<evidence type="ECO:0000259" key="11">
    <source>
        <dbReference type="Pfam" id="PF02463"/>
    </source>
</evidence>
<dbReference type="PIRSF" id="PIRSF003128">
    <property type="entry name" value="RecN"/>
    <property type="match status" value="1"/>
</dbReference>
<dbReference type="RefSeq" id="WP_009062010.1">
    <property type="nucleotide sequence ID" value="NZ_JAHXRZ010000023.1"/>
</dbReference>
<dbReference type="EMBL" id="OX458932">
    <property type="protein sequence ID" value="CAI9084455.1"/>
    <property type="molecule type" value="Genomic_DNA"/>
</dbReference>
<dbReference type="PANTHER" id="PTHR11059">
    <property type="entry name" value="DNA REPAIR PROTEIN RECN"/>
    <property type="match status" value="1"/>
</dbReference>
<dbReference type="Gene3D" id="3.40.50.300">
    <property type="entry name" value="P-loop containing nucleotide triphosphate hydrolases"/>
    <property type="match status" value="2"/>
</dbReference>
<comment type="similarity">
    <text evidence="2 9">Belongs to the RecN family.</text>
</comment>
<dbReference type="PANTHER" id="PTHR11059:SF0">
    <property type="entry name" value="DNA REPAIR PROTEIN RECN"/>
    <property type="match status" value="1"/>
</dbReference>
<feature type="coiled-coil region" evidence="10">
    <location>
        <begin position="300"/>
        <end position="376"/>
    </location>
</feature>
<evidence type="ECO:0000256" key="1">
    <source>
        <dbReference type="ARBA" id="ARBA00003618"/>
    </source>
</evidence>
<keyword evidence="4" id="KW-0547">Nucleotide-binding</keyword>
<protein>
    <recommendedName>
        <fullName evidence="3 9">DNA repair protein RecN</fullName>
    </recommendedName>
    <alternativeName>
        <fullName evidence="8 9">Recombination protein N</fullName>
    </alternativeName>
</protein>
<dbReference type="Proteomes" id="UP001161497">
    <property type="component" value="Chromosome"/>
</dbReference>
<dbReference type="InterPro" id="IPR003395">
    <property type="entry name" value="RecF/RecN/SMC_N"/>
</dbReference>
<evidence type="ECO:0000256" key="2">
    <source>
        <dbReference type="ARBA" id="ARBA00009441"/>
    </source>
</evidence>
<dbReference type="Pfam" id="PF02463">
    <property type="entry name" value="SMC_N"/>
    <property type="match status" value="1"/>
</dbReference>
<comment type="function">
    <text evidence="1 9">May be involved in recombinational repair of damaged DNA.</text>
</comment>